<dbReference type="PROSITE" id="PS50011">
    <property type="entry name" value="PROTEIN_KINASE_DOM"/>
    <property type="match status" value="1"/>
</dbReference>
<comment type="catalytic activity">
    <reaction evidence="9">
        <text>L-seryl-[protein] + ATP = O-phospho-L-seryl-[protein] + ADP + H(+)</text>
        <dbReference type="Rhea" id="RHEA:17989"/>
        <dbReference type="Rhea" id="RHEA-COMP:9863"/>
        <dbReference type="Rhea" id="RHEA-COMP:11604"/>
        <dbReference type="ChEBI" id="CHEBI:15378"/>
        <dbReference type="ChEBI" id="CHEBI:29999"/>
        <dbReference type="ChEBI" id="CHEBI:30616"/>
        <dbReference type="ChEBI" id="CHEBI:83421"/>
        <dbReference type="ChEBI" id="CHEBI:456216"/>
        <dbReference type="EC" id="2.7.11.1"/>
    </reaction>
</comment>
<evidence type="ECO:0000313" key="14">
    <source>
        <dbReference type="Proteomes" id="UP000270924"/>
    </source>
</evidence>
<dbReference type="Gene3D" id="1.10.510.10">
    <property type="entry name" value="Transferase(Phosphotransferase) domain 1"/>
    <property type="match status" value="2"/>
</dbReference>
<evidence type="ECO:0000256" key="11">
    <source>
        <dbReference type="SAM" id="MobiDB-lite"/>
    </source>
</evidence>
<keyword evidence="6" id="KW-0418">Kinase</keyword>
<dbReference type="SMART" id="SM00220">
    <property type="entry name" value="S_TKc"/>
    <property type="match status" value="1"/>
</dbReference>
<dbReference type="InParanoid" id="A0A3P7ELV4"/>
<evidence type="ECO:0000256" key="7">
    <source>
        <dbReference type="ARBA" id="ARBA00022840"/>
    </source>
</evidence>
<feature type="binding site" evidence="10">
    <location>
        <position position="98"/>
    </location>
    <ligand>
        <name>ATP</name>
        <dbReference type="ChEBI" id="CHEBI:30616"/>
    </ligand>
</feature>
<dbReference type="GO" id="GO:0005524">
    <property type="term" value="F:ATP binding"/>
    <property type="evidence" value="ECO:0007669"/>
    <property type="project" value="UniProtKB-UniRule"/>
</dbReference>
<feature type="domain" description="Protein kinase" evidence="12">
    <location>
        <begin position="68"/>
        <end position="295"/>
    </location>
</feature>
<reference evidence="13 14" key="1">
    <citation type="submission" date="2018-11" db="EMBL/GenBank/DDBJ databases">
        <authorList>
            <consortium name="Pathogen Informatics"/>
        </authorList>
    </citation>
    <scope>NUCLEOTIDE SEQUENCE [LARGE SCALE GENOMIC DNA]</scope>
</reference>
<dbReference type="OrthoDB" id="539158at2759"/>
<dbReference type="InterPro" id="IPR008271">
    <property type="entry name" value="Ser/Thr_kinase_AS"/>
</dbReference>
<protein>
    <recommendedName>
        <fullName evidence="2">non-specific serine/threonine protein kinase</fullName>
        <ecNumber evidence="2">2.7.11.1</ecNumber>
    </recommendedName>
</protein>
<dbReference type="SUPFAM" id="SSF56112">
    <property type="entry name" value="Protein kinase-like (PK-like)"/>
    <property type="match status" value="1"/>
</dbReference>
<name>A0A3P7ELV4_WUCBA</name>
<keyword evidence="7 10" id="KW-0067">ATP-binding</keyword>
<keyword evidence="5 10" id="KW-0547">Nucleotide-binding</keyword>
<keyword evidence="14" id="KW-1185">Reference proteome</keyword>
<evidence type="ECO:0000256" key="10">
    <source>
        <dbReference type="PROSITE-ProRule" id="PRU10141"/>
    </source>
</evidence>
<comment type="similarity">
    <text evidence="1">Belongs to the protein kinase superfamily. CAMK Ser/Thr protein kinase family. NIM1 subfamily.</text>
</comment>
<dbReference type="PROSITE" id="PS00108">
    <property type="entry name" value="PROTEIN_KINASE_ST"/>
    <property type="match status" value="1"/>
</dbReference>
<dbReference type="EMBL" id="UYWW01012735">
    <property type="protein sequence ID" value="VDM22153.1"/>
    <property type="molecule type" value="Genomic_DNA"/>
</dbReference>
<evidence type="ECO:0000256" key="1">
    <source>
        <dbReference type="ARBA" id="ARBA00010791"/>
    </source>
</evidence>
<evidence type="ECO:0000256" key="9">
    <source>
        <dbReference type="ARBA" id="ARBA00048679"/>
    </source>
</evidence>
<dbReference type="EC" id="2.7.11.1" evidence="2"/>
<dbReference type="PANTHER" id="PTHR24346:SF107">
    <property type="entry name" value="SERINE_THREONINE-PROTEIN KINASE CHK1"/>
    <property type="match status" value="1"/>
</dbReference>
<evidence type="ECO:0000256" key="4">
    <source>
        <dbReference type="ARBA" id="ARBA00022679"/>
    </source>
</evidence>
<dbReference type="Pfam" id="PF00069">
    <property type="entry name" value="Pkinase"/>
    <property type="match status" value="2"/>
</dbReference>
<gene>
    <name evidence="13" type="ORF">WBA_LOCUS12333</name>
</gene>
<dbReference type="OMA" id="MVDCRRS"/>
<proteinExistence type="inferred from homology"/>
<dbReference type="Proteomes" id="UP000270924">
    <property type="component" value="Unassembled WGS sequence"/>
</dbReference>
<evidence type="ECO:0000256" key="6">
    <source>
        <dbReference type="ARBA" id="ARBA00022777"/>
    </source>
</evidence>
<dbReference type="InterPro" id="IPR017441">
    <property type="entry name" value="Protein_kinase_ATP_BS"/>
</dbReference>
<organism evidence="13 14">
    <name type="scientific">Wuchereria bancrofti</name>
    <dbReference type="NCBI Taxonomy" id="6293"/>
    <lineage>
        <taxon>Eukaryota</taxon>
        <taxon>Metazoa</taxon>
        <taxon>Ecdysozoa</taxon>
        <taxon>Nematoda</taxon>
        <taxon>Chromadorea</taxon>
        <taxon>Rhabditida</taxon>
        <taxon>Spirurina</taxon>
        <taxon>Spiruromorpha</taxon>
        <taxon>Filarioidea</taxon>
        <taxon>Onchocercidae</taxon>
        <taxon>Wuchereria</taxon>
    </lineage>
</organism>
<evidence type="ECO:0000256" key="2">
    <source>
        <dbReference type="ARBA" id="ARBA00012513"/>
    </source>
</evidence>
<evidence type="ECO:0000256" key="5">
    <source>
        <dbReference type="ARBA" id="ARBA00022741"/>
    </source>
</evidence>
<dbReference type="GO" id="GO:0004674">
    <property type="term" value="F:protein serine/threonine kinase activity"/>
    <property type="evidence" value="ECO:0007669"/>
    <property type="project" value="UniProtKB-KW"/>
</dbReference>
<evidence type="ECO:0000313" key="13">
    <source>
        <dbReference type="EMBL" id="VDM22153.1"/>
    </source>
</evidence>
<dbReference type="InterPro" id="IPR000719">
    <property type="entry name" value="Prot_kinase_dom"/>
</dbReference>
<dbReference type="GO" id="GO:0005737">
    <property type="term" value="C:cytoplasm"/>
    <property type="evidence" value="ECO:0007669"/>
    <property type="project" value="TreeGrafter"/>
</dbReference>
<evidence type="ECO:0000256" key="8">
    <source>
        <dbReference type="ARBA" id="ARBA00047899"/>
    </source>
</evidence>
<dbReference type="FunCoup" id="A0A3P7ELV4">
    <property type="interactions" value="1884"/>
</dbReference>
<evidence type="ECO:0000259" key="12">
    <source>
        <dbReference type="PROSITE" id="PS50011"/>
    </source>
</evidence>
<accession>A0A3P7ELV4</accession>
<feature type="region of interest" description="Disordered" evidence="11">
    <location>
        <begin position="320"/>
        <end position="349"/>
    </location>
</feature>
<sequence>MGALSGVPTNNSSSSRISHRPYPYQILSMITNDDKQHKEQQKLWNRLFKTDKFSAVIQLPRKYRHNRWNAIRTLGDGAFGEVRLLVDSENPEIVVAAKCMNTNASGKEEEFFKKLRREAFIMRIFHNSEHVIHYIGMRYDAGRIEMFLEYADGGELFDHIEPDSGMPARKAQNFFRQIIAGLKHIHSMGIVHRDIKPENLLLMKNGTLQKTYEGEPSDIWSCGIVLIALLTGELPWDEAVKTSAAFKLWLTKYDWRRQPPWDRLFGPITNLLRKMLDVCEKKRIKIPEIEEHKFFVDEIKYEIPSAETMRGFKAQSKNIATVPPKTANEPIGENPATPKENNEAEGPPNSLQKVVVENQKEPDLKQVEISTSTKVEKRLDLPFDVISQPIPSCGSSELIRELQLDALTGNFFSQPVGVELLTQIDYSVNQASYNFIMDALYMSKSKSFRTRFNQRCQFNYNYCIILMHPLALLARRMTRFCVIKRTYEMMSIIKERVDPKFTCVQRTTNMLSISGPRNRMCYVVTIYEMMGEDGRKVMVDCRRSRGDGIEFKRAFLDFKHKLRDVICESGNTWLQRQGLVVIS</sequence>
<evidence type="ECO:0000256" key="3">
    <source>
        <dbReference type="ARBA" id="ARBA00022527"/>
    </source>
</evidence>
<dbReference type="Gene3D" id="3.30.310.80">
    <property type="entry name" value="Kinase associated domain 1, KA1"/>
    <property type="match status" value="1"/>
</dbReference>
<dbReference type="PANTHER" id="PTHR24346">
    <property type="entry name" value="MAP/MICROTUBULE AFFINITY-REGULATING KINASE"/>
    <property type="match status" value="1"/>
</dbReference>
<dbReference type="GO" id="GO:0035556">
    <property type="term" value="P:intracellular signal transduction"/>
    <property type="evidence" value="ECO:0007669"/>
    <property type="project" value="TreeGrafter"/>
</dbReference>
<dbReference type="InterPro" id="IPR011009">
    <property type="entry name" value="Kinase-like_dom_sf"/>
</dbReference>
<keyword evidence="4" id="KW-0808">Transferase</keyword>
<comment type="catalytic activity">
    <reaction evidence="8">
        <text>L-threonyl-[protein] + ATP = O-phospho-L-threonyl-[protein] + ADP + H(+)</text>
        <dbReference type="Rhea" id="RHEA:46608"/>
        <dbReference type="Rhea" id="RHEA-COMP:11060"/>
        <dbReference type="Rhea" id="RHEA-COMP:11605"/>
        <dbReference type="ChEBI" id="CHEBI:15378"/>
        <dbReference type="ChEBI" id="CHEBI:30013"/>
        <dbReference type="ChEBI" id="CHEBI:30616"/>
        <dbReference type="ChEBI" id="CHEBI:61977"/>
        <dbReference type="ChEBI" id="CHEBI:456216"/>
        <dbReference type="EC" id="2.7.11.1"/>
    </reaction>
</comment>
<dbReference type="PROSITE" id="PS00107">
    <property type="entry name" value="PROTEIN_KINASE_ATP"/>
    <property type="match status" value="1"/>
</dbReference>
<keyword evidence="3" id="KW-0723">Serine/threonine-protein kinase</keyword>
<dbReference type="AlphaFoldDB" id="A0A3P7ELV4"/>